<accession>B0DR32</accession>
<dbReference type="GO" id="GO:0003677">
    <property type="term" value="F:DNA binding"/>
    <property type="evidence" value="ECO:0007669"/>
    <property type="project" value="InterPro"/>
</dbReference>
<evidence type="ECO:0000313" key="3">
    <source>
        <dbReference type="Proteomes" id="UP000001194"/>
    </source>
</evidence>
<organism evidence="3">
    <name type="scientific">Laccaria bicolor (strain S238N-H82 / ATCC MYA-4686)</name>
    <name type="common">Bicoloured deceiver</name>
    <name type="synonym">Laccaria laccata var. bicolor</name>
    <dbReference type="NCBI Taxonomy" id="486041"/>
    <lineage>
        <taxon>Eukaryota</taxon>
        <taxon>Fungi</taxon>
        <taxon>Dikarya</taxon>
        <taxon>Basidiomycota</taxon>
        <taxon>Agaricomycotina</taxon>
        <taxon>Agaricomycetes</taxon>
        <taxon>Agaricomycetidae</taxon>
        <taxon>Agaricales</taxon>
        <taxon>Agaricineae</taxon>
        <taxon>Hydnangiaceae</taxon>
        <taxon>Laccaria</taxon>
    </lineage>
</organism>
<dbReference type="GeneID" id="6081986"/>
<sequence>MESIELQPNHKVEGDDYIFPYIAPNGLIHPKRDMSYDMLQGLLTKFAAAAGLKKHYTTHCFRRGGVQYRFMYAPIGMRWPLSWIRWWGGWAIGEHVSHLITGGLRASFLTEMSLSMSRLTH</sequence>
<reference evidence="2 3" key="1">
    <citation type="journal article" date="2008" name="Nature">
        <title>The genome of Laccaria bicolor provides insights into mycorrhizal symbiosis.</title>
        <authorList>
            <person name="Martin F."/>
            <person name="Aerts A."/>
            <person name="Ahren D."/>
            <person name="Brun A."/>
            <person name="Danchin E.G.J."/>
            <person name="Duchaussoy F."/>
            <person name="Gibon J."/>
            <person name="Kohler A."/>
            <person name="Lindquist E."/>
            <person name="Pereda V."/>
            <person name="Salamov A."/>
            <person name="Shapiro H.J."/>
            <person name="Wuyts J."/>
            <person name="Blaudez D."/>
            <person name="Buee M."/>
            <person name="Brokstein P."/>
            <person name="Canbaeck B."/>
            <person name="Cohen D."/>
            <person name="Courty P.E."/>
            <person name="Coutinho P.M."/>
            <person name="Delaruelle C."/>
            <person name="Detter J.C."/>
            <person name="Deveau A."/>
            <person name="DiFazio S."/>
            <person name="Duplessis S."/>
            <person name="Fraissinet-Tachet L."/>
            <person name="Lucic E."/>
            <person name="Frey-Klett P."/>
            <person name="Fourrey C."/>
            <person name="Feussner I."/>
            <person name="Gay G."/>
            <person name="Grimwood J."/>
            <person name="Hoegger P.J."/>
            <person name="Jain P."/>
            <person name="Kilaru S."/>
            <person name="Labbe J."/>
            <person name="Lin Y.C."/>
            <person name="Legue V."/>
            <person name="Le Tacon F."/>
            <person name="Marmeisse R."/>
            <person name="Melayah D."/>
            <person name="Montanini B."/>
            <person name="Muratet M."/>
            <person name="Nehls U."/>
            <person name="Niculita-Hirzel H."/>
            <person name="Oudot-Le Secq M.P."/>
            <person name="Peter M."/>
            <person name="Quesneville H."/>
            <person name="Rajashekar B."/>
            <person name="Reich M."/>
            <person name="Rouhier N."/>
            <person name="Schmutz J."/>
            <person name="Yin T."/>
            <person name="Chalot M."/>
            <person name="Henrissat B."/>
            <person name="Kuees U."/>
            <person name="Lucas S."/>
            <person name="Van de Peer Y."/>
            <person name="Podila G.K."/>
            <person name="Polle A."/>
            <person name="Pukkila P.J."/>
            <person name="Richardson P.M."/>
            <person name="Rouze P."/>
            <person name="Sanders I.R."/>
            <person name="Stajich J.E."/>
            <person name="Tunlid A."/>
            <person name="Tuskan G."/>
            <person name="Grigoriev I.V."/>
        </authorList>
    </citation>
    <scope>NUCLEOTIDE SEQUENCE [LARGE SCALE GENOMIC DNA]</scope>
    <source>
        <strain evidence="3">S238N-H82 / ATCC MYA-4686</strain>
    </source>
</reference>
<dbReference type="EMBL" id="DS547127">
    <property type="protein sequence ID" value="EDR02994.1"/>
    <property type="molecule type" value="Genomic_DNA"/>
</dbReference>
<protein>
    <submittedName>
        <fullName evidence="2">Predicted protein</fullName>
    </submittedName>
</protein>
<dbReference type="GO" id="GO:0006310">
    <property type="term" value="P:DNA recombination"/>
    <property type="evidence" value="ECO:0007669"/>
    <property type="project" value="UniProtKB-KW"/>
</dbReference>
<evidence type="ECO:0000313" key="2">
    <source>
        <dbReference type="EMBL" id="EDR02994.1"/>
    </source>
</evidence>
<name>B0DR32_LACBS</name>
<dbReference type="OrthoDB" id="164951at2759"/>
<dbReference type="HOGENOM" id="CLU_165630_0_0_1"/>
<dbReference type="Proteomes" id="UP000001194">
    <property type="component" value="Unassembled WGS sequence"/>
</dbReference>
<dbReference type="RefSeq" id="XP_001886417.1">
    <property type="nucleotide sequence ID" value="XM_001886382.1"/>
</dbReference>
<dbReference type="Gene3D" id="1.10.443.10">
    <property type="entry name" value="Intergrase catalytic core"/>
    <property type="match status" value="1"/>
</dbReference>
<keyword evidence="3" id="KW-1185">Reference proteome</keyword>
<dbReference type="InterPro" id="IPR013762">
    <property type="entry name" value="Integrase-like_cat_sf"/>
</dbReference>
<gene>
    <name evidence="2" type="ORF">LACBIDRAFT_307809</name>
</gene>
<keyword evidence="1" id="KW-0233">DNA recombination</keyword>
<proteinExistence type="predicted"/>
<dbReference type="SUPFAM" id="SSF56349">
    <property type="entry name" value="DNA breaking-rejoining enzymes"/>
    <property type="match status" value="1"/>
</dbReference>
<dbReference type="GO" id="GO:0015074">
    <property type="term" value="P:DNA integration"/>
    <property type="evidence" value="ECO:0007669"/>
    <property type="project" value="InterPro"/>
</dbReference>
<dbReference type="KEGG" id="lbc:LACBIDRAFT_307809"/>
<dbReference type="InterPro" id="IPR011010">
    <property type="entry name" value="DNA_brk_join_enz"/>
</dbReference>
<dbReference type="InParanoid" id="B0DR32"/>
<evidence type="ECO:0000256" key="1">
    <source>
        <dbReference type="ARBA" id="ARBA00023172"/>
    </source>
</evidence>
<dbReference type="AlphaFoldDB" id="B0DR32"/>
<dbReference type="STRING" id="486041.B0DR32"/>